<accession>A0ABW2HRD8</accession>
<protein>
    <recommendedName>
        <fullName evidence="3">YbjN domain-containing protein</fullName>
    </recommendedName>
</protein>
<organism evidence="1 2">
    <name type="scientific">Paractinoplanes rhizophilus</name>
    <dbReference type="NCBI Taxonomy" id="1416877"/>
    <lineage>
        <taxon>Bacteria</taxon>
        <taxon>Bacillati</taxon>
        <taxon>Actinomycetota</taxon>
        <taxon>Actinomycetes</taxon>
        <taxon>Micromonosporales</taxon>
        <taxon>Micromonosporaceae</taxon>
        <taxon>Paractinoplanes</taxon>
    </lineage>
</organism>
<dbReference type="RefSeq" id="WP_378969283.1">
    <property type="nucleotide sequence ID" value="NZ_JBHTBJ010000011.1"/>
</dbReference>
<sequence length="144" mass="16201">MTDDVELFVHPGLGPDQVADIRAELRDWGWEPAVRRMPPRRGAADFTWMLLLTVPAEIFVKTMLEQAGRQAFESLRGFVRRRLGRTEEKQVVVIEEAGSGAQFALSADLPLDAYRQMVEALSAGDLEDGLRTFDRGRGRWVGET</sequence>
<reference evidence="2" key="1">
    <citation type="journal article" date="2019" name="Int. J. Syst. Evol. Microbiol.">
        <title>The Global Catalogue of Microorganisms (GCM) 10K type strain sequencing project: providing services to taxonomists for standard genome sequencing and annotation.</title>
        <authorList>
            <consortium name="The Broad Institute Genomics Platform"/>
            <consortium name="The Broad Institute Genome Sequencing Center for Infectious Disease"/>
            <person name="Wu L."/>
            <person name="Ma J."/>
        </authorList>
    </citation>
    <scope>NUCLEOTIDE SEQUENCE [LARGE SCALE GENOMIC DNA]</scope>
    <source>
        <strain evidence="2">XZYJT-10</strain>
    </source>
</reference>
<evidence type="ECO:0000313" key="1">
    <source>
        <dbReference type="EMBL" id="MFC7275772.1"/>
    </source>
</evidence>
<evidence type="ECO:0008006" key="3">
    <source>
        <dbReference type="Google" id="ProtNLM"/>
    </source>
</evidence>
<gene>
    <name evidence="1" type="ORF">ACFQS1_17420</name>
</gene>
<keyword evidence="2" id="KW-1185">Reference proteome</keyword>
<name>A0ABW2HRD8_9ACTN</name>
<dbReference type="Proteomes" id="UP001596548">
    <property type="component" value="Unassembled WGS sequence"/>
</dbReference>
<dbReference type="EMBL" id="JBHTBJ010000011">
    <property type="protein sequence ID" value="MFC7275772.1"/>
    <property type="molecule type" value="Genomic_DNA"/>
</dbReference>
<comment type="caution">
    <text evidence="1">The sequence shown here is derived from an EMBL/GenBank/DDBJ whole genome shotgun (WGS) entry which is preliminary data.</text>
</comment>
<evidence type="ECO:0000313" key="2">
    <source>
        <dbReference type="Proteomes" id="UP001596548"/>
    </source>
</evidence>
<proteinExistence type="predicted"/>